<dbReference type="GO" id="GO:0008999">
    <property type="term" value="F:protein-N-terminal-alanine acetyltransferase activity"/>
    <property type="evidence" value="ECO:0007669"/>
    <property type="project" value="TreeGrafter"/>
</dbReference>
<dbReference type="PANTHER" id="PTHR43792:SF8">
    <property type="entry name" value="[RIBOSOMAL PROTEIN US5]-ALANINE N-ACETYLTRANSFERASE"/>
    <property type="match status" value="1"/>
</dbReference>
<comment type="similarity">
    <text evidence="3">Belongs to the acetyltransferase family. RimJ subfamily.</text>
</comment>
<dbReference type="RefSeq" id="WP_013199831.1">
    <property type="nucleotide sequence ID" value="NC_014305.1"/>
</dbReference>
<sequence>MHIDEIPTPFLQHERFELIAPSMSRVEEMQRKKNEFCPLHHEFLLWSPGFHSLETVKKKMGEALDNFINDSHEYIFLIICRESNTLLGCISIFIRNVSIPYYEIGYWLATDAMGRGIMTEACKMVTNIASVFFKAKKIEIRTAGRNERSQSVALKSGFKLEARLINDRLDSAGVIDDTFI</sequence>
<evidence type="ECO:0000256" key="3">
    <source>
        <dbReference type="ARBA" id="ARBA00038502"/>
    </source>
</evidence>
<feature type="domain" description="N-acetyltransferase" evidence="4">
    <location>
        <begin position="24"/>
        <end position="180"/>
    </location>
</feature>
<geneLocation type="plasmid" evidence="5 6">
    <name>pEB170</name>
</geneLocation>
<dbReference type="Proteomes" id="UP000008793">
    <property type="component" value="Plasmid pEB170"/>
</dbReference>
<dbReference type="EMBL" id="FP236830">
    <property type="protein sequence ID" value="CAX53464.1"/>
    <property type="molecule type" value="Genomic_DNA"/>
</dbReference>
<evidence type="ECO:0000313" key="6">
    <source>
        <dbReference type="Proteomes" id="UP000008793"/>
    </source>
</evidence>
<dbReference type="SUPFAM" id="SSF55729">
    <property type="entry name" value="Acyl-CoA N-acyltransferases (Nat)"/>
    <property type="match status" value="1"/>
</dbReference>
<proteinExistence type="inferred from homology"/>
<dbReference type="Pfam" id="PF13302">
    <property type="entry name" value="Acetyltransf_3"/>
    <property type="match status" value="1"/>
</dbReference>
<keyword evidence="1 5" id="KW-0808">Transferase</keyword>
<reference evidence="5 6" key="1">
    <citation type="journal article" date="2010" name="BMC Genomics">
        <title>Genome comparison of the epiphytic bacteria Erwinia billingiae and E. tasmaniensis with the pear pathogen E. pyrifoliae.</title>
        <authorList>
            <person name="Kube M."/>
            <person name="Migdoll A.M."/>
            <person name="Gehring I."/>
            <person name="Heitmann K."/>
            <person name="Mayer Y."/>
            <person name="Kuhl H."/>
            <person name="Knaust F."/>
            <person name="Geider K."/>
            <person name="Reinhardt R."/>
        </authorList>
    </citation>
    <scope>NUCLEOTIDE SEQUENCE [LARGE SCALE GENOMIC DNA]</scope>
    <source>
        <strain evidence="5 6">Eb661</strain>
        <plasmid evidence="5">pEB170</plasmid>
    </source>
</reference>
<organism evidence="6">
    <name type="scientific">Erwinia billingiae (strain Eb661)</name>
    <dbReference type="NCBI Taxonomy" id="634500"/>
    <lineage>
        <taxon>Bacteria</taxon>
        <taxon>Pseudomonadati</taxon>
        <taxon>Pseudomonadota</taxon>
        <taxon>Gammaproteobacteria</taxon>
        <taxon>Enterobacterales</taxon>
        <taxon>Erwiniaceae</taxon>
        <taxon>Erwinia</taxon>
    </lineage>
</organism>
<dbReference type="InterPro" id="IPR051531">
    <property type="entry name" value="N-acetyltransferase"/>
</dbReference>
<dbReference type="AlphaFoldDB" id="D8MJL6"/>
<gene>
    <name evidence="5" type="ordered locus">EbC_pEb17200110</name>
</gene>
<dbReference type="GeneID" id="90509832"/>
<dbReference type="InterPro" id="IPR000182">
    <property type="entry name" value="GNAT_dom"/>
</dbReference>
<dbReference type="InterPro" id="IPR016181">
    <property type="entry name" value="Acyl_CoA_acyltransferase"/>
</dbReference>
<dbReference type="PROSITE" id="PS51186">
    <property type="entry name" value="GNAT"/>
    <property type="match status" value="1"/>
</dbReference>
<dbReference type="GO" id="GO:0005737">
    <property type="term" value="C:cytoplasm"/>
    <property type="evidence" value="ECO:0007669"/>
    <property type="project" value="TreeGrafter"/>
</dbReference>
<dbReference type="Gene3D" id="3.40.630.30">
    <property type="match status" value="1"/>
</dbReference>
<dbReference type="PANTHER" id="PTHR43792">
    <property type="entry name" value="GNAT FAMILY, PUTATIVE (AFU_ORTHOLOGUE AFUA_3G00765)-RELATED-RELATED"/>
    <property type="match status" value="1"/>
</dbReference>
<evidence type="ECO:0000259" key="4">
    <source>
        <dbReference type="PROSITE" id="PS51186"/>
    </source>
</evidence>
<keyword evidence="5" id="KW-0614">Plasmid</keyword>
<evidence type="ECO:0000256" key="2">
    <source>
        <dbReference type="ARBA" id="ARBA00023315"/>
    </source>
</evidence>
<keyword evidence="6" id="KW-1185">Reference proteome</keyword>
<keyword evidence="2" id="KW-0012">Acyltransferase</keyword>
<protein>
    <submittedName>
        <fullName evidence="5">GCN5-related N-acetyltransferase</fullName>
    </submittedName>
</protein>
<evidence type="ECO:0000313" key="5">
    <source>
        <dbReference type="EMBL" id="CAX53464.1"/>
    </source>
</evidence>
<evidence type="ECO:0000256" key="1">
    <source>
        <dbReference type="ARBA" id="ARBA00022679"/>
    </source>
</evidence>
<name>D8MJL6_ERWBE</name>
<dbReference type="KEGG" id="ebi:EbC_pEb17200110"/>
<accession>D8MJL6</accession>
<dbReference type="HOGENOM" id="CLU_013985_3_0_6"/>